<dbReference type="EMBL" id="GEBQ01010348">
    <property type="protein sequence ID" value="JAT29629.1"/>
    <property type="molecule type" value="Transcribed_RNA"/>
</dbReference>
<proteinExistence type="predicted"/>
<feature type="non-terminal residue" evidence="1">
    <location>
        <position position="180"/>
    </location>
</feature>
<feature type="non-terminal residue" evidence="1">
    <location>
        <position position="1"/>
    </location>
</feature>
<evidence type="ECO:0000313" key="1">
    <source>
        <dbReference type="EMBL" id="JAT29629.1"/>
    </source>
</evidence>
<gene>
    <name evidence="1" type="ORF">g.55197</name>
</gene>
<protein>
    <submittedName>
        <fullName evidence="1">Uncharacterized protein</fullName>
    </submittedName>
</protein>
<organism evidence="1">
    <name type="scientific">Graphocephala atropunctata</name>
    <dbReference type="NCBI Taxonomy" id="36148"/>
    <lineage>
        <taxon>Eukaryota</taxon>
        <taxon>Metazoa</taxon>
        <taxon>Ecdysozoa</taxon>
        <taxon>Arthropoda</taxon>
        <taxon>Hexapoda</taxon>
        <taxon>Insecta</taxon>
        <taxon>Pterygota</taxon>
        <taxon>Neoptera</taxon>
        <taxon>Paraneoptera</taxon>
        <taxon>Hemiptera</taxon>
        <taxon>Auchenorrhyncha</taxon>
        <taxon>Membracoidea</taxon>
        <taxon>Cicadellidae</taxon>
        <taxon>Cicadellinae</taxon>
        <taxon>Cicadellini</taxon>
        <taxon>Graphocephala</taxon>
    </lineage>
</organism>
<sequence>PILTTQYISDSDLPQTCGIYFLDTDHEDSFRPSSLSQTELTKITHRLKNKDTSFNNFITTLDEQGKVHIVICFSTKQKNWKKKLFRFLELANDCIKFSVLFSIQLEEILEVIHLSQSSIRELLQVILQYSSNAYLHRLRLYTQDKKLKKVIDDILDDTADKSQRKLQDSLQRQTSQHTAL</sequence>
<accession>A0A1B6M115</accession>
<reference evidence="1" key="1">
    <citation type="submission" date="2015-11" db="EMBL/GenBank/DDBJ databases">
        <title>De novo transcriptome assembly of four potential Pierce s Disease insect vectors from Arizona vineyards.</title>
        <authorList>
            <person name="Tassone E.E."/>
        </authorList>
    </citation>
    <scope>NUCLEOTIDE SEQUENCE</scope>
</reference>
<dbReference type="AlphaFoldDB" id="A0A1B6M115"/>
<name>A0A1B6M115_9HEMI</name>